<name>A0AAN9U806_9PEZI</name>
<accession>A0AAN9U806</accession>
<dbReference type="AlphaFoldDB" id="A0AAN9U806"/>
<protein>
    <submittedName>
        <fullName evidence="1">Uncharacterized protein</fullName>
    </submittedName>
</protein>
<dbReference type="Proteomes" id="UP001320245">
    <property type="component" value="Unassembled WGS sequence"/>
</dbReference>
<evidence type="ECO:0000313" key="1">
    <source>
        <dbReference type="EMBL" id="KAK7734012.1"/>
    </source>
</evidence>
<reference evidence="1 2" key="1">
    <citation type="journal article" date="2023" name="PLoS ONE">
        <title>Cytospora paraplurivora sp. nov. isolated from orchards with fruit tree decline syndrome in Ontario, Canada.</title>
        <authorList>
            <person name="Ilyukhin E."/>
            <person name="Nguyen H.D.T."/>
            <person name="Castle A.J."/>
            <person name="Ellouze W."/>
        </authorList>
    </citation>
    <scope>NUCLEOTIDE SEQUENCE [LARGE SCALE GENOMIC DNA]</scope>
    <source>
        <strain evidence="1 2">FDS-564</strain>
    </source>
</reference>
<sequence>MVDPLNQGQMQYFNENSGPLSNELMRFPDDGSFVPYNETSIAALAHHAAGGVFGGQSRPLLPTGNMATNILNAAPDPSHAPLSAPSQHTQLPALLGPQAGIPNAPAVQDVTFSFEIRGSADRHPYTVYLSRPAQIEDLGQFDPNDRSYIHEYLKTNGKQGNAELKQWYKEICPAYWSNIIRLCANDIPASMVDEVHKQLCASKFGIKDPWSGHALFKRVWNPSRQDKNQGYNIIRLKAWMYGGEETTQQTWRETLRSKDEEKDRVVPWVPREVILAVWVIMKEGKAEDPSNPSMVKKREELEACKLMYQISNQEWVQPDPYWEGFMEELALDPQQEHLYAKVMEDAPAVPAVPAVPAAPAAPAAPAPAAVPAAHTQEIIADKDAYIAFLEGLLHENGIEFPRRRDA</sequence>
<dbReference type="EMBL" id="JAJSPL020000044">
    <property type="protein sequence ID" value="KAK7734012.1"/>
    <property type="molecule type" value="Genomic_DNA"/>
</dbReference>
<proteinExistence type="predicted"/>
<comment type="caution">
    <text evidence="1">The sequence shown here is derived from an EMBL/GenBank/DDBJ whole genome shotgun (WGS) entry which is preliminary data.</text>
</comment>
<gene>
    <name evidence="1" type="ORF">SLS53_008007</name>
</gene>
<organism evidence="1 2">
    <name type="scientific">Cytospora paraplurivora</name>
    <dbReference type="NCBI Taxonomy" id="2898453"/>
    <lineage>
        <taxon>Eukaryota</taxon>
        <taxon>Fungi</taxon>
        <taxon>Dikarya</taxon>
        <taxon>Ascomycota</taxon>
        <taxon>Pezizomycotina</taxon>
        <taxon>Sordariomycetes</taxon>
        <taxon>Sordariomycetidae</taxon>
        <taxon>Diaporthales</taxon>
        <taxon>Cytosporaceae</taxon>
        <taxon>Cytospora</taxon>
    </lineage>
</organism>
<evidence type="ECO:0000313" key="2">
    <source>
        <dbReference type="Proteomes" id="UP001320245"/>
    </source>
</evidence>
<keyword evidence="2" id="KW-1185">Reference proteome</keyword>